<proteinExistence type="predicted"/>
<evidence type="ECO:0000313" key="1">
    <source>
        <dbReference type="EMBL" id="OQD86913.1"/>
    </source>
</evidence>
<accession>A0A1V6QCH4</accession>
<gene>
    <name evidence="1" type="ORF">PENSOL_c082G07158</name>
</gene>
<evidence type="ECO:0000313" key="2">
    <source>
        <dbReference type="Proteomes" id="UP000191612"/>
    </source>
</evidence>
<dbReference type="EMBL" id="MDYO01000082">
    <property type="protein sequence ID" value="OQD86913.1"/>
    <property type="molecule type" value="Genomic_DNA"/>
</dbReference>
<sequence length="96" mass="10430">MDLANIVADEEALKIVSPKHDYEPVLCSGSVGLRLRYAGRNFEECPYNRLRSYSLDAVDRSDSHILESVYLGIGGVVTTGATVDVNSCRAIAGDRP</sequence>
<protein>
    <submittedName>
        <fullName evidence="1">Uncharacterized protein</fullName>
    </submittedName>
</protein>
<dbReference type="Proteomes" id="UP000191612">
    <property type="component" value="Unassembled WGS sequence"/>
</dbReference>
<keyword evidence="2" id="KW-1185">Reference proteome</keyword>
<organism evidence="1 2">
    <name type="scientific">Penicillium solitum</name>
    <dbReference type="NCBI Taxonomy" id="60172"/>
    <lineage>
        <taxon>Eukaryota</taxon>
        <taxon>Fungi</taxon>
        <taxon>Dikarya</taxon>
        <taxon>Ascomycota</taxon>
        <taxon>Pezizomycotina</taxon>
        <taxon>Eurotiomycetes</taxon>
        <taxon>Eurotiomycetidae</taxon>
        <taxon>Eurotiales</taxon>
        <taxon>Aspergillaceae</taxon>
        <taxon>Penicillium</taxon>
    </lineage>
</organism>
<reference evidence="2" key="1">
    <citation type="journal article" date="2017" name="Nat. Microbiol.">
        <title>Global analysis of biosynthetic gene clusters reveals vast potential of secondary metabolite production in Penicillium species.</title>
        <authorList>
            <person name="Nielsen J.C."/>
            <person name="Grijseels S."/>
            <person name="Prigent S."/>
            <person name="Ji B."/>
            <person name="Dainat J."/>
            <person name="Nielsen K.F."/>
            <person name="Frisvad J.C."/>
            <person name="Workman M."/>
            <person name="Nielsen J."/>
        </authorList>
    </citation>
    <scope>NUCLEOTIDE SEQUENCE [LARGE SCALE GENOMIC DNA]</scope>
    <source>
        <strain evidence="2">IBT 29525</strain>
    </source>
</reference>
<name>A0A1V6QCH4_9EURO</name>
<dbReference type="AlphaFoldDB" id="A0A1V6QCH4"/>
<comment type="caution">
    <text evidence="1">The sequence shown here is derived from an EMBL/GenBank/DDBJ whole genome shotgun (WGS) entry which is preliminary data.</text>
</comment>